<dbReference type="AlphaFoldDB" id="A0A5J4TB09"/>
<protein>
    <submittedName>
        <fullName evidence="1">Uncharacterized protein</fullName>
    </submittedName>
</protein>
<gene>
    <name evidence="1" type="ORF">EZS28_048919</name>
</gene>
<comment type="caution">
    <text evidence="1">The sequence shown here is derived from an EMBL/GenBank/DDBJ whole genome shotgun (WGS) entry which is preliminary data.</text>
</comment>
<proteinExistence type="predicted"/>
<feature type="non-terminal residue" evidence="1">
    <location>
        <position position="96"/>
    </location>
</feature>
<evidence type="ECO:0000313" key="1">
    <source>
        <dbReference type="EMBL" id="KAA6355554.1"/>
    </source>
</evidence>
<dbReference type="Proteomes" id="UP000324800">
    <property type="component" value="Unassembled WGS sequence"/>
</dbReference>
<accession>A0A5J4TB09</accession>
<dbReference type="EMBL" id="SNRW01034433">
    <property type="protein sequence ID" value="KAA6355554.1"/>
    <property type="molecule type" value="Genomic_DNA"/>
</dbReference>
<evidence type="ECO:0000313" key="2">
    <source>
        <dbReference type="Proteomes" id="UP000324800"/>
    </source>
</evidence>
<sequence length="96" mass="10535">MKLTPQDVQVINQELSRQTHFRGYFATNDEILALQDSAMGDYAYSAEDLLCGGQHVVQSWRPLAAAVAFTNGTFTLLGSTFNGCQCVALEYTLDVP</sequence>
<reference evidence="1 2" key="1">
    <citation type="submission" date="2019-03" db="EMBL/GenBank/DDBJ databases">
        <title>Single cell metagenomics reveals metabolic interactions within the superorganism composed of flagellate Streblomastix strix and complex community of Bacteroidetes bacteria on its surface.</title>
        <authorList>
            <person name="Treitli S.C."/>
            <person name="Kolisko M."/>
            <person name="Husnik F."/>
            <person name="Keeling P."/>
            <person name="Hampl V."/>
        </authorList>
    </citation>
    <scope>NUCLEOTIDE SEQUENCE [LARGE SCALE GENOMIC DNA]</scope>
    <source>
        <strain evidence="1">ST1C</strain>
    </source>
</reference>
<name>A0A5J4TB09_9EUKA</name>
<organism evidence="1 2">
    <name type="scientific">Streblomastix strix</name>
    <dbReference type="NCBI Taxonomy" id="222440"/>
    <lineage>
        <taxon>Eukaryota</taxon>
        <taxon>Metamonada</taxon>
        <taxon>Preaxostyla</taxon>
        <taxon>Oxymonadida</taxon>
        <taxon>Streblomastigidae</taxon>
        <taxon>Streblomastix</taxon>
    </lineage>
</organism>